<dbReference type="Proteomes" id="UP000622687">
    <property type="component" value="Unassembled WGS sequence"/>
</dbReference>
<organism evidence="3 4">
    <name type="scientific">Clostridium aciditolerans</name>
    <dbReference type="NCBI Taxonomy" id="339861"/>
    <lineage>
        <taxon>Bacteria</taxon>
        <taxon>Bacillati</taxon>
        <taxon>Bacillota</taxon>
        <taxon>Clostridia</taxon>
        <taxon>Eubacteriales</taxon>
        <taxon>Clostridiaceae</taxon>
        <taxon>Clostridium</taxon>
    </lineage>
</organism>
<keyword evidence="4" id="KW-1185">Reference proteome</keyword>
<dbReference type="RefSeq" id="WP_178906253.1">
    <property type="nucleotide sequence ID" value="NZ_JAEEGB010000017.1"/>
</dbReference>
<dbReference type="AlphaFoldDB" id="A0A934M7L2"/>
<gene>
    <name evidence="3" type="ORF">I6U51_15460</name>
</gene>
<evidence type="ECO:0000259" key="2">
    <source>
        <dbReference type="PROSITE" id="PS50164"/>
    </source>
</evidence>
<sequence>MNYVYILKCKDGSLYTGYTNNLERRIKTHNNGKGAKYTRCRLPVELVYYESYETKSDAMKREYCIKQMSREVKVKLISNK</sequence>
<name>A0A934M7L2_9CLOT</name>
<dbReference type="InterPro" id="IPR050190">
    <property type="entry name" value="UPF0213_domain"/>
</dbReference>
<dbReference type="InterPro" id="IPR035901">
    <property type="entry name" value="GIY-YIG_endonuc_sf"/>
</dbReference>
<proteinExistence type="inferred from homology"/>
<dbReference type="PANTHER" id="PTHR34477">
    <property type="entry name" value="UPF0213 PROTEIN YHBQ"/>
    <property type="match status" value="1"/>
</dbReference>
<dbReference type="SMART" id="SM00465">
    <property type="entry name" value="GIYc"/>
    <property type="match status" value="1"/>
</dbReference>
<evidence type="ECO:0000313" key="4">
    <source>
        <dbReference type="Proteomes" id="UP000622687"/>
    </source>
</evidence>
<dbReference type="EMBL" id="JAEEGB010000017">
    <property type="protein sequence ID" value="MBI6874081.1"/>
    <property type="molecule type" value="Genomic_DNA"/>
</dbReference>
<dbReference type="Pfam" id="PF01541">
    <property type="entry name" value="GIY-YIG"/>
    <property type="match status" value="1"/>
</dbReference>
<protein>
    <submittedName>
        <fullName evidence="3">GIY-YIG nuclease family protein</fullName>
    </submittedName>
</protein>
<evidence type="ECO:0000256" key="1">
    <source>
        <dbReference type="ARBA" id="ARBA00007435"/>
    </source>
</evidence>
<dbReference type="SUPFAM" id="SSF82771">
    <property type="entry name" value="GIY-YIG endonuclease"/>
    <property type="match status" value="1"/>
</dbReference>
<comment type="caution">
    <text evidence="3">The sequence shown here is derived from an EMBL/GenBank/DDBJ whole genome shotgun (WGS) entry which is preliminary data.</text>
</comment>
<dbReference type="PANTHER" id="PTHR34477:SF1">
    <property type="entry name" value="UPF0213 PROTEIN YHBQ"/>
    <property type="match status" value="1"/>
</dbReference>
<evidence type="ECO:0000313" key="3">
    <source>
        <dbReference type="EMBL" id="MBI6874081.1"/>
    </source>
</evidence>
<dbReference type="PROSITE" id="PS50164">
    <property type="entry name" value="GIY_YIG"/>
    <property type="match status" value="1"/>
</dbReference>
<dbReference type="Gene3D" id="3.40.1440.10">
    <property type="entry name" value="GIY-YIG endonuclease"/>
    <property type="match status" value="1"/>
</dbReference>
<accession>A0A934M7L2</accession>
<feature type="domain" description="GIY-YIG" evidence="2">
    <location>
        <begin position="1"/>
        <end position="75"/>
    </location>
</feature>
<dbReference type="CDD" id="cd10456">
    <property type="entry name" value="GIY-YIG_UPF0213"/>
    <property type="match status" value="1"/>
</dbReference>
<dbReference type="InterPro" id="IPR000305">
    <property type="entry name" value="GIY-YIG_endonuc"/>
</dbReference>
<reference evidence="3" key="1">
    <citation type="submission" date="2020-12" db="EMBL/GenBank/DDBJ databases">
        <title>Clostridium thailandense sp. nov., a novel acetogenic bacterium isolated from peat land soil in Thailand.</title>
        <authorList>
            <person name="Chaikitkaew S."/>
            <person name="Birkeland N.K."/>
        </authorList>
    </citation>
    <scope>NUCLEOTIDE SEQUENCE</scope>
    <source>
        <strain evidence="3">DSM 17425</strain>
    </source>
</reference>
<comment type="similarity">
    <text evidence="1">Belongs to the UPF0213 family.</text>
</comment>